<dbReference type="SUPFAM" id="SSF54001">
    <property type="entry name" value="Cysteine proteinases"/>
    <property type="match status" value="1"/>
</dbReference>
<organism evidence="2 3">
    <name type="scientific">Dioscorea cayennensis subsp. rotundata</name>
    <name type="common">White Guinea yam</name>
    <name type="synonym">Dioscorea rotundata</name>
    <dbReference type="NCBI Taxonomy" id="55577"/>
    <lineage>
        <taxon>Eukaryota</taxon>
        <taxon>Viridiplantae</taxon>
        <taxon>Streptophyta</taxon>
        <taxon>Embryophyta</taxon>
        <taxon>Tracheophyta</taxon>
        <taxon>Spermatophyta</taxon>
        <taxon>Magnoliopsida</taxon>
        <taxon>Liliopsida</taxon>
        <taxon>Dioscoreales</taxon>
        <taxon>Dioscoreaceae</taxon>
        <taxon>Dioscorea</taxon>
    </lineage>
</organism>
<evidence type="ECO:0000313" key="3">
    <source>
        <dbReference type="RefSeq" id="XP_039144820.1"/>
    </source>
</evidence>
<dbReference type="Gene3D" id="3.90.70.10">
    <property type="entry name" value="Cysteine proteinases"/>
    <property type="match status" value="1"/>
</dbReference>
<sequence length="149" mass="16203">MARDIGLRNGVSGSSRAFAALAAVEGAFKISTCRLERKARTPVAHISDYQCVPANEEALLKAVAHQLVSAAVFSEKVDFRQYRGSLFFKHHEGYPNHAVTIVGYGKERNGINQHHIGQDIRAENVKGGYVSGCFSIVSENLSVDADGDR</sequence>
<dbReference type="Proteomes" id="UP001515500">
    <property type="component" value="Chromosome 18"/>
</dbReference>
<protein>
    <submittedName>
        <fullName evidence="3">Senescence-specific cysteine protease SAG12-like</fullName>
    </submittedName>
</protein>
<keyword evidence="2" id="KW-1185">Reference proteome</keyword>
<gene>
    <name evidence="3" type="primary">LOC120282134</name>
</gene>
<dbReference type="GO" id="GO:0006508">
    <property type="term" value="P:proteolysis"/>
    <property type="evidence" value="ECO:0007669"/>
    <property type="project" value="InterPro"/>
</dbReference>
<feature type="domain" description="Peptidase C1A papain C-terminal" evidence="1">
    <location>
        <begin position="31"/>
        <end position="108"/>
    </location>
</feature>
<evidence type="ECO:0000313" key="2">
    <source>
        <dbReference type="Proteomes" id="UP001515500"/>
    </source>
</evidence>
<reference evidence="3" key="1">
    <citation type="submission" date="2025-08" db="UniProtKB">
        <authorList>
            <consortium name="RefSeq"/>
        </authorList>
    </citation>
    <scope>IDENTIFICATION</scope>
</reference>
<dbReference type="InterPro" id="IPR038765">
    <property type="entry name" value="Papain-like_cys_pep_sf"/>
</dbReference>
<dbReference type="GeneID" id="120282134"/>
<dbReference type="Pfam" id="PF00112">
    <property type="entry name" value="Peptidase_C1"/>
    <property type="match status" value="1"/>
</dbReference>
<proteinExistence type="predicted"/>
<accession>A0AB40CY36</accession>
<dbReference type="AlphaFoldDB" id="A0AB40CY36"/>
<dbReference type="RefSeq" id="XP_039144820.1">
    <property type="nucleotide sequence ID" value="XM_039288886.1"/>
</dbReference>
<dbReference type="InterPro" id="IPR000668">
    <property type="entry name" value="Peptidase_C1A_C"/>
</dbReference>
<evidence type="ECO:0000259" key="1">
    <source>
        <dbReference type="Pfam" id="PF00112"/>
    </source>
</evidence>
<dbReference type="GO" id="GO:0008234">
    <property type="term" value="F:cysteine-type peptidase activity"/>
    <property type="evidence" value="ECO:0007669"/>
    <property type="project" value="InterPro"/>
</dbReference>
<name>A0AB40CY36_DIOCR</name>